<evidence type="ECO:0000256" key="1">
    <source>
        <dbReference type="ARBA" id="ARBA00007789"/>
    </source>
</evidence>
<dbReference type="KEGG" id="orz:FNH13_00725"/>
<dbReference type="InterPro" id="IPR050766">
    <property type="entry name" value="Bact_Lucif_Oxidored"/>
</dbReference>
<dbReference type="EC" id="1.-.-.-" evidence="3"/>
<dbReference type="InterPro" id="IPR036661">
    <property type="entry name" value="Luciferase-like_sf"/>
</dbReference>
<dbReference type="SUPFAM" id="SSF51679">
    <property type="entry name" value="Bacterial luciferase-like"/>
    <property type="match status" value="1"/>
</dbReference>
<dbReference type="PANTHER" id="PTHR30137">
    <property type="entry name" value="LUCIFERASE-LIKE MONOOXYGENASE"/>
    <property type="match status" value="1"/>
</dbReference>
<dbReference type="PANTHER" id="PTHR30137:SF6">
    <property type="entry name" value="LUCIFERASE-LIKE MONOOXYGENASE"/>
    <property type="match status" value="1"/>
</dbReference>
<dbReference type="GO" id="GO:0016705">
    <property type="term" value="F:oxidoreductase activity, acting on paired donors, with incorporation or reduction of molecular oxygen"/>
    <property type="evidence" value="ECO:0007669"/>
    <property type="project" value="InterPro"/>
</dbReference>
<reference evidence="3 4" key="1">
    <citation type="submission" date="2019-07" db="EMBL/GenBank/DDBJ databases">
        <title>complete genome sequencing of Ornithinimicrobium sp. H23M54.</title>
        <authorList>
            <person name="Bae J.-W."/>
            <person name="Lee S.-Y."/>
        </authorList>
    </citation>
    <scope>NUCLEOTIDE SEQUENCE [LARGE SCALE GENOMIC DNA]</scope>
    <source>
        <strain evidence="3 4">H23M54</strain>
    </source>
</reference>
<dbReference type="AlphaFoldDB" id="A0A516G663"/>
<gene>
    <name evidence="3" type="ORF">FNH13_00725</name>
</gene>
<dbReference type="Proteomes" id="UP000315395">
    <property type="component" value="Chromosome"/>
</dbReference>
<sequence length="343" mass="36563">MDGLTQTPSALVLGVPLSLLDRSRIRQGEQAGVALRATVDRAVRAEELGFHRFWVAEHHAVPGIASGSPPVLMAAVAAATRRIRVGSGGIMLPNHRPLIVAEQARMLAALHPGRIDLGVGRSLGFTAPVREALGVTQYRPENFAQDLGALQEFLDDTRPVTVMPPGIAAPPLFVLATGSGLATAAERGLPVVVGGPVLHGDLEPLSDYRRQFRPSAHWPEPHLIISADVLIAQTPERARDLALPEAWAMVASRSTGAFPPLSDHEPHGLTGRQQALVEEHVERTVHGTADQVAQRLRDLVARTGAAEVIAFSSTFDRAAQDASDAALARLQHRGTDQSHPQGV</sequence>
<dbReference type="InterPro" id="IPR019949">
    <property type="entry name" value="CmoO-like"/>
</dbReference>
<dbReference type="Pfam" id="PF00296">
    <property type="entry name" value="Bac_luciferase"/>
    <property type="match status" value="1"/>
</dbReference>
<dbReference type="EMBL" id="CP041616">
    <property type="protein sequence ID" value="QDO87024.1"/>
    <property type="molecule type" value="Genomic_DNA"/>
</dbReference>
<keyword evidence="3" id="KW-0560">Oxidoreductase</keyword>
<organism evidence="3 4">
    <name type="scientific">Ornithinimicrobium ciconiae</name>
    <dbReference type="NCBI Taxonomy" id="2594265"/>
    <lineage>
        <taxon>Bacteria</taxon>
        <taxon>Bacillati</taxon>
        <taxon>Actinomycetota</taxon>
        <taxon>Actinomycetes</taxon>
        <taxon>Micrococcales</taxon>
        <taxon>Ornithinimicrobiaceae</taxon>
        <taxon>Ornithinimicrobium</taxon>
    </lineage>
</organism>
<dbReference type="Gene3D" id="3.20.20.30">
    <property type="entry name" value="Luciferase-like domain"/>
    <property type="match status" value="1"/>
</dbReference>
<comment type="similarity">
    <text evidence="1">To bacterial alkanal monooxygenase alpha and beta chains.</text>
</comment>
<name>A0A516G663_9MICO</name>
<evidence type="ECO:0000313" key="3">
    <source>
        <dbReference type="EMBL" id="QDO87024.1"/>
    </source>
</evidence>
<protein>
    <submittedName>
        <fullName evidence="3">MsnO8 family LLM class oxidoreductase</fullName>
        <ecNumber evidence="3">1.-.-.-</ecNumber>
    </submittedName>
</protein>
<proteinExistence type="predicted"/>
<dbReference type="OrthoDB" id="9780518at2"/>
<keyword evidence="4" id="KW-1185">Reference proteome</keyword>
<dbReference type="RefSeq" id="WP_143781687.1">
    <property type="nucleotide sequence ID" value="NZ_CP041616.1"/>
</dbReference>
<evidence type="ECO:0000313" key="4">
    <source>
        <dbReference type="Proteomes" id="UP000315395"/>
    </source>
</evidence>
<dbReference type="InterPro" id="IPR011251">
    <property type="entry name" value="Luciferase-like_dom"/>
</dbReference>
<dbReference type="NCBIfam" id="TIGR03558">
    <property type="entry name" value="oxido_grp_1"/>
    <property type="match status" value="1"/>
</dbReference>
<feature type="domain" description="Luciferase-like" evidence="2">
    <location>
        <begin position="20"/>
        <end position="305"/>
    </location>
</feature>
<evidence type="ECO:0000259" key="2">
    <source>
        <dbReference type="Pfam" id="PF00296"/>
    </source>
</evidence>
<dbReference type="GO" id="GO:0005829">
    <property type="term" value="C:cytosol"/>
    <property type="evidence" value="ECO:0007669"/>
    <property type="project" value="TreeGrafter"/>
</dbReference>
<accession>A0A516G663</accession>